<evidence type="ECO:0000256" key="4">
    <source>
        <dbReference type="ARBA" id="ARBA00048807"/>
    </source>
</evidence>
<protein>
    <recommendedName>
        <fullName evidence="3 5">6-carboxy-5,6,7,8-tetrahydropterin synthase</fullName>
        <ecNumber evidence="5">4.-.-.-</ecNumber>
    </recommendedName>
</protein>
<reference evidence="8 9" key="1">
    <citation type="journal article" date="2010" name="Stand. Genomic Sci.">
        <title>Complete genome sequence of Desulfarculus baarsii type strain (2st14).</title>
        <authorList>
            <person name="Sun H."/>
            <person name="Spring S."/>
            <person name="Lapidus A."/>
            <person name="Davenport K."/>
            <person name="Del Rio T.G."/>
            <person name="Tice H."/>
            <person name="Nolan M."/>
            <person name="Copeland A."/>
            <person name="Cheng J.F."/>
            <person name="Lucas S."/>
            <person name="Tapia R."/>
            <person name="Goodwin L."/>
            <person name="Pitluck S."/>
            <person name="Ivanova N."/>
            <person name="Pagani I."/>
            <person name="Mavromatis K."/>
            <person name="Ovchinnikova G."/>
            <person name="Pati A."/>
            <person name="Chen A."/>
            <person name="Palaniappan K."/>
            <person name="Hauser L."/>
            <person name="Chang Y.J."/>
            <person name="Jeffries C.D."/>
            <person name="Detter J.C."/>
            <person name="Han C."/>
            <person name="Rohde M."/>
            <person name="Brambilla E."/>
            <person name="Goker M."/>
            <person name="Woyke T."/>
            <person name="Bristow J."/>
            <person name="Eisen J.A."/>
            <person name="Markowitz V."/>
            <person name="Hugenholtz P."/>
            <person name="Kyrpides N.C."/>
            <person name="Klenk H.P."/>
            <person name="Land M."/>
        </authorList>
    </citation>
    <scope>NUCLEOTIDE SEQUENCE [LARGE SCALE GENOMIC DNA]</scope>
    <source>
        <strain evidence="9">ATCC 33931 / DSM 2075 / LMG 7858 / VKM B-1802 / 2st14</strain>
    </source>
</reference>
<dbReference type="EC" id="4.-.-.-" evidence="5"/>
<keyword evidence="9" id="KW-1185">Reference proteome</keyword>
<evidence type="ECO:0000313" key="9">
    <source>
        <dbReference type="Proteomes" id="UP000009047"/>
    </source>
</evidence>
<feature type="binding site" evidence="7">
    <location>
        <position position="14"/>
    </location>
    <ligand>
        <name>Zn(2+)</name>
        <dbReference type="ChEBI" id="CHEBI:29105"/>
    </ligand>
</feature>
<organism evidence="8 9">
    <name type="scientific">Desulfarculus baarsii (strain ATCC 33931 / DSM 2075 / LMG 7858 / VKM B-1802 / 2st14)</name>
    <dbReference type="NCBI Taxonomy" id="644282"/>
    <lineage>
        <taxon>Bacteria</taxon>
        <taxon>Pseudomonadati</taxon>
        <taxon>Thermodesulfobacteriota</taxon>
        <taxon>Desulfarculia</taxon>
        <taxon>Desulfarculales</taxon>
        <taxon>Desulfarculaceae</taxon>
        <taxon>Desulfarculus</taxon>
    </lineage>
</organism>
<dbReference type="Pfam" id="PF01242">
    <property type="entry name" value="PTPS"/>
    <property type="match status" value="1"/>
</dbReference>
<dbReference type="UniPathway" id="UPA00391"/>
<dbReference type="STRING" id="644282.Deba_0423"/>
<dbReference type="NCBIfam" id="TIGR03367">
    <property type="entry name" value="queuosine_QueD"/>
    <property type="match status" value="1"/>
</dbReference>
<evidence type="ECO:0000256" key="7">
    <source>
        <dbReference type="PIRSR" id="PIRSR006113-2"/>
    </source>
</evidence>
<dbReference type="AlphaFoldDB" id="E1QE11"/>
<dbReference type="SUPFAM" id="SSF55620">
    <property type="entry name" value="Tetrahydrobiopterin biosynthesis enzymes-like"/>
    <property type="match status" value="1"/>
</dbReference>
<comment type="cofactor">
    <cofactor evidence="5 7">
        <name>Zn(2+)</name>
        <dbReference type="ChEBI" id="CHEBI:29105"/>
    </cofactor>
    <text evidence="5 7">Binds 1 zinc ion per subunit.</text>
</comment>
<dbReference type="PIRSF" id="PIRSF006113">
    <property type="entry name" value="PTP_synth"/>
    <property type="match status" value="1"/>
</dbReference>
<sequence>MFELMVTGRFAAAHSLRNFNGRCEALHGHNWKVEVVVYGDKLDKADLLMDFGELKKLMNQALDNLDHRHLNEVPPFDRLNPSSEQIARHIAQQVALGLPEHVRVRRVSAWESDDSRASYLPD</sequence>
<evidence type="ECO:0000256" key="5">
    <source>
        <dbReference type="PIRNR" id="PIRNR006113"/>
    </source>
</evidence>
<dbReference type="GO" id="GO:0070497">
    <property type="term" value="F:6-carboxytetrahydropterin synthase activity"/>
    <property type="evidence" value="ECO:0007669"/>
    <property type="project" value="UniProtKB-EC"/>
</dbReference>
<feature type="active site" description="Proton acceptor" evidence="6">
    <location>
        <position position="23"/>
    </location>
</feature>
<evidence type="ECO:0000256" key="1">
    <source>
        <dbReference type="ARBA" id="ARBA00005061"/>
    </source>
</evidence>
<proteinExistence type="inferred from homology"/>
<comment type="pathway">
    <text evidence="1 5">Purine metabolism; 7-cyano-7-deazaguanine biosynthesis.</text>
</comment>
<keyword evidence="5 7" id="KW-0862">Zinc</keyword>
<evidence type="ECO:0000313" key="8">
    <source>
        <dbReference type="EMBL" id="ADK83797.1"/>
    </source>
</evidence>
<comment type="catalytic activity">
    <reaction evidence="4 5">
        <text>7,8-dihydroneopterin 3'-triphosphate + H2O = 6-carboxy-5,6,7,8-tetrahydropterin + triphosphate + acetaldehyde + 2 H(+)</text>
        <dbReference type="Rhea" id="RHEA:27966"/>
        <dbReference type="ChEBI" id="CHEBI:15343"/>
        <dbReference type="ChEBI" id="CHEBI:15377"/>
        <dbReference type="ChEBI" id="CHEBI:15378"/>
        <dbReference type="ChEBI" id="CHEBI:18036"/>
        <dbReference type="ChEBI" id="CHEBI:58462"/>
        <dbReference type="ChEBI" id="CHEBI:61032"/>
        <dbReference type="EC" id="4.1.2.50"/>
    </reaction>
</comment>
<dbReference type="PANTHER" id="PTHR12589">
    <property type="entry name" value="PYRUVOYL TETRAHYDROBIOPTERIN SYNTHASE"/>
    <property type="match status" value="1"/>
</dbReference>
<dbReference type="Proteomes" id="UP000009047">
    <property type="component" value="Chromosome"/>
</dbReference>
<dbReference type="InterPro" id="IPR038418">
    <property type="entry name" value="6-PTP_synth/QueD_sf"/>
</dbReference>
<dbReference type="HOGENOM" id="CLU_111016_6_3_7"/>
<accession>E1QE11</accession>
<dbReference type="PANTHER" id="PTHR12589:SF8">
    <property type="entry name" value="6-CARBOXY-5,6,7,8-TETRAHYDROPTERIN SYNTHASE"/>
    <property type="match status" value="1"/>
</dbReference>
<dbReference type="InterPro" id="IPR007115">
    <property type="entry name" value="6-PTP_synth/QueD"/>
</dbReference>
<dbReference type="GO" id="GO:0008616">
    <property type="term" value="P:tRNA queuosine(34) biosynthetic process"/>
    <property type="evidence" value="ECO:0007669"/>
    <property type="project" value="UniProtKB-KW"/>
</dbReference>
<feature type="binding site" evidence="7">
    <location>
        <position position="29"/>
    </location>
    <ligand>
        <name>Zn(2+)</name>
        <dbReference type="ChEBI" id="CHEBI:29105"/>
    </ligand>
</feature>
<evidence type="ECO:0000256" key="6">
    <source>
        <dbReference type="PIRSR" id="PIRSR006113-1"/>
    </source>
</evidence>
<comment type="similarity">
    <text evidence="2 5">Belongs to the PTPS family. QueD subfamily.</text>
</comment>
<gene>
    <name evidence="8" type="ordered locus">Deba_0423</name>
</gene>
<dbReference type="eggNOG" id="COG0720">
    <property type="taxonomic scope" value="Bacteria"/>
</dbReference>
<keyword evidence="5" id="KW-0456">Lyase</keyword>
<name>E1QE11_DESB2</name>
<feature type="binding site" evidence="7">
    <location>
        <position position="27"/>
    </location>
    <ligand>
        <name>Zn(2+)</name>
        <dbReference type="ChEBI" id="CHEBI:29105"/>
    </ligand>
</feature>
<feature type="active site" description="Charge relay system" evidence="6">
    <location>
        <position position="67"/>
    </location>
</feature>
<keyword evidence="5" id="KW-0671">Queuosine biosynthesis</keyword>
<dbReference type="Gene3D" id="3.30.479.10">
    <property type="entry name" value="6-pyruvoyl tetrahydropterin synthase/QueD"/>
    <property type="match status" value="1"/>
</dbReference>
<evidence type="ECO:0000256" key="2">
    <source>
        <dbReference type="ARBA" id="ARBA00008900"/>
    </source>
</evidence>
<keyword evidence="5 7" id="KW-0479">Metal-binding</keyword>
<dbReference type="KEGG" id="dbr:Deba_0423"/>
<dbReference type="RefSeq" id="WP_013257253.1">
    <property type="nucleotide sequence ID" value="NC_014365.1"/>
</dbReference>
<dbReference type="GO" id="GO:0046872">
    <property type="term" value="F:metal ion binding"/>
    <property type="evidence" value="ECO:0007669"/>
    <property type="project" value="UniProtKB-KW"/>
</dbReference>
<dbReference type="EMBL" id="CP002085">
    <property type="protein sequence ID" value="ADK83797.1"/>
    <property type="molecule type" value="Genomic_DNA"/>
</dbReference>
<feature type="active site" description="Charge relay system" evidence="6">
    <location>
        <position position="111"/>
    </location>
</feature>
<evidence type="ECO:0000256" key="3">
    <source>
        <dbReference type="ARBA" id="ARBA00018141"/>
    </source>
</evidence>